<dbReference type="InterPro" id="IPR017438">
    <property type="entry name" value="ATP-NAD_kinase_N"/>
</dbReference>
<feature type="domain" description="DAGKc" evidence="2">
    <location>
        <begin position="45"/>
        <end position="96"/>
    </location>
</feature>
<dbReference type="PROSITE" id="PS50146">
    <property type="entry name" value="DAGK"/>
    <property type="match status" value="1"/>
</dbReference>
<keyword evidence="4" id="KW-1185">Reference proteome</keyword>
<protein>
    <recommendedName>
        <fullName evidence="2">DAGKc domain-containing protein</fullName>
    </recommendedName>
</protein>
<comment type="caution">
    <text evidence="3">The sequence shown here is derived from an EMBL/GenBank/DDBJ whole genome shotgun (WGS) entry which is preliminary data.</text>
</comment>
<dbReference type="GO" id="GO:0016301">
    <property type="term" value="F:kinase activity"/>
    <property type="evidence" value="ECO:0007669"/>
    <property type="project" value="InterPro"/>
</dbReference>
<organism evidence="3 4">
    <name type="scientific">Nonomuraea diastatica</name>
    <dbReference type="NCBI Taxonomy" id="1848329"/>
    <lineage>
        <taxon>Bacteria</taxon>
        <taxon>Bacillati</taxon>
        <taxon>Actinomycetota</taxon>
        <taxon>Actinomycetes</taxon>
        <taxon>Streptosporangiales</taxon>
        <taxon>Streptosporangiaceae</taxon>
        <taxon>Nonomuraea</taxon>
    </lineage>
</organism>
<dbReference type="AlphaFoldDB" id="A0A4R4WPF3"/>
<dbReference type="InterPro" id="IPR016064">
    <property type="entry name" value="NAD/diacylglycerol_kinase_sf"/>
</dbReference>
<sequence length="144" mass="15149">MIVNPTKVPDLDLRRAEMTAELAKHDWADPLWFATTIEGSGHGPARQAVHEQVDLVFAGGGDGTVRAVIHGLVGSGVPVAILSVGTSNLLAQNLAWAHLWPRAARCRGCRGARTGASSDSPPGRSGGHDKAHAQAVRRGPDRAR</sequence>
<dbReference type="SUPFAM" id="SSF111331">
    <property type="entry name" value="NAD kinase/diacylglycerol kinase-like"/>
    <property type="match status" value="1"/>
</dbReference>
<gene>
    <name evidence="3" type="ORF">E1294_22515</name>
</gene>
<dbReference type="InterPro" id="IPR001206">
    <property type="entry name" value="Diacylglycerol_kinase_cat_dom"/>
</dbReference>
<evidence type="ECO:0000256" key="1">
    <source>
        <dbReference type="SAM" id="MobiDB-lite"/>
    </source>
</evidence>
<evidence type="ECO:0000313" key="3">
    <source>
        <dbReference type="EMBL" id="TDD18903.1"/>
    </source>
</evidence>
<dbReference type="RefSeq" id="WP_132511178.1">
    <property type="nucleotide sequence ID" value="NZ_SMKP01000064.1"/>
</dbReference>
<reference evidence="3 4" key="1">
    <citation type="submission" date="2019-03" db="EMBL/GenBank/DDBJ databases">
        <title>Draft genome sequences of novel Actinobacteria.</title>
        <authorList>
            <person name="Sahin N."/>
            <person name="Ay H."/>
            <person name="Saygin H."/>
        </authorList>
    </citation>
    <scope>NUCLEOTIDE SEQUENCE [LARGE SCALE GENOMIC DNA]</scope>
    <source>
        <strain evidence="3 4">KC712</strain>
    </source>
</reference>
<feature type="region of interest" description="Disordered" evidence="1">
    <location>
        <begin position="110"/>
        <end position="144"/>
    </location>
</feature>
<dbReference type="Pfam" id="PF00781">
    <property type="entry name" value="DAGK_cat"/>
    <property type="match status" value="1"/>
</dbReference>
<proteinExistence type="predicted"/>
<dbReference type="Gene3D" id="3.40.50.10330">
    <property type="entry name" value="Probable inorganic polyphosphate/atp-NAD kinase, domain 1"/>
    <property type="match status" value="1"/>
</dbReference>
<evidence type="ECO:0000313" key="4">
    <source>
        <dbReference type="Proteomes" id="UP000294543"/>
    </source>
</evidence>
<dbReference type="Proteomes" id="UP000294543">
    <property type="component" value="Unassembled WGS sequence"/>
</dbReference>
<name>A0A4R4WPF3_9ACTN</name>
<dbReference type="EMBL" id="SMKP01000064">
    <property type="protein sequence ID" value="TDD18903.1"/>
    <property type="molecule type" value="Genomic_DNA"/>
</dbReference>
<accession>A0A4R4WPF3</accession>
<dbReference type="OrthoDB" id="3171056at2"/>
<evidence type="ECO:0000259" key="2">
    <source>
        <dbReference type="PROSITE" id="PS50146"/>
    </source>
</evidence>
<feature type="compositionally biased region" description="Basic and acidic residues" evidence="1">
    <location>
        <begin position="126"/>
        <end position="144"/>
    </location>
</feature>